<protein>
    <submittedName>
        <fullName evidence="3">Cysteine desulfurase SufE subunit</fullName>
    </submittedName>
</protein>
<name>R4YSL9_OLEAN</name>
<dbReference type="PATRIC" id="fig|698738.3.peg.1004"/>
<dbReference type="STRING" id="698738.OLEAN_C09630"/>
<dbReference type="OrthoDB" id="9799320at2"/>
<reference evidence="3 4" key="1">
    <citation type="journal article" date="2013" name="Nat. Commun.">
        <title>Genome sequence and functional genomic analysis of the oil-degrading bacterium Oleispira antarctica.</title>
        <authorList>
            <person name="Kube M."/>
            <person name="Chernikova T.N."/>
            <person name="Al-Ramahi Y."/>
            <person name="Beloqui A."/>
            <person name="Lopez-Cortez N."/>
            <person name="Guazzaroni M.E."/>
            <person name="Heipieper H.J."/>
            <person name="Klages S."/>
            <person name="Kotsyurbenko O.R."/>
            <person name="Langer I."/>
            <person name="Nechitaylo T.Y."/>
            <person name="Lunsdorf H."/>
            <person name="Fernandez M."/>
            <person name="Juarez S."/>
            <person name="Ciordia S."/>
            <person name="Singer A."/>
            <person name="Kagan O."/>
            <person name="Egorova O."/>
            <person name="Petit P.A."/>
            <person name="Stogios P."/>
            <person name="Kim Y."/>
            <person name="Tchigvintsev A."/>
            <person name="Flick R."/>
            <person name="Denaro R."/>
            <person name="Genovese M."/>
            <person name="Albar J.P."/>
            <person name="Reva O.N."/>
            <person name="Martinez-Gomariz M."/>
            <person name="Tran H."/>
            <person name="Ferrer M."/>
            <person name="Savchenko A."/>
            <person name="Yakunin A.F."/>
            <person name="Yakimov M.M."/>
            <person name="Golyshina O.V."/>
            <person name="Reinhardt R."/>
            <person name="Golyshin P.N."/>
        </authorList>
    </citation>
    <scope>NUCLEOTIDE SEQUENCE [LARGE SCALE GENOMIC DNA]</scope>
</reference>
<feature type="domain" description="Fe-S metabolism associated" evidence="2">
    <location>
        <begin position="21"/>
        <end position="139"/>
    </location>
</feature>
<dbReference type="Gene3D" id="3.90.1010.10">
    <property type="match status" value="1"/>
</dbReference>
<keyword evidence="4" id="KW-1185">Reference proteome</keyword>
<dbReference type="HOGENOM" id="CLU_124502_0_0_6"/>
<dbReference type="InterPro" id="IPR003808">
    <property type="entry name" value="Fe-S_metab-assoc_dom"/>
</dbReference>
<evidence type="ECO:0000313" key="3">
    <source>
        <dbReference type="EMBL" id="CCK75139.1"/>
    </source>
</evidence>
<dbReference type="EMBL" id="FO203512">
    <property type="protein sequence ID" value="CCK75139.1"/>
    <property type="molecule type" value="Genomic_DNA"/>
</dbReference>
<gene>
    <name evidence="3" type="primary">sufE</name>
    <name evidence="3" type="ORF">OLEAN_C09630</name>
</gene>
<accession>R4YSL9</accession>
<proteinExistence type="inferred from homology"/>
<dbReference type="PANTHER" id="PTHR43597">
    <property type="entry name" value="SULFUR ACCEPTOR PROTEIN CSDE"/>
    <property type="match status" value="1"/>
</dbReference>
<dbReference type="KEGG" id="oai:OLEAN_C09630"/>
<dbReference type="SUPFAM" id="SSF82649">
    <property type="entry name" value="SufE/NifU"/>
    <property type="match status" value="1"/>
</dbReference>
<comment type="similarity">
    <text evidence="1">Belongs to the SufE family.</text>
</comment>
<organism evidence="3 4">
    <name type="scientific">Oleispira antarctica RB-8</name>
    <dbReference type="NCBI Taxonomy" id="698738"/>
    <lineage>
        <taxon>Bacteria</taxon>
        <taxon>Pseudomonadati</taxon>
        <taxon>Pseudomonadota</taxon>
        <taxon>Gammaproteobacteria</taxon>
        <taxon>Oceanospirillales</taxon>
        <taxon>Oceanospirillaceae</taxon>
        <taxon>Oleispira</taxon>
    </lineage>
</organism>
<dbReference type="PANTHER" id="PTHR43597:SF5">
    <property type="entry name" value="SUFE-LIKE PROTEIN 2, CHLOROPLASTIC"/>
    <property type="match status" value="1"/>
</dbReference>
<sequence>MTDITQSPFGTEITPEEILDTLGFFDDWEERYKYIIDLGKQLPAIDDSKKTEEFLLRGCQSQVWIDSAVSDGKLFFEVDSDAHIVRGLLAVVLSAYNNKTPAEILAFDIDDFFAQVDLVKHLSPTRGNGLTAMVKKIQHTANLLNQ</sequence>
<dbReference type="Proteomes" id="UP000032749">
    <property type="component" value="Chromosome"/>
</dbReference>
<evidence type="ECO:0000313" key="4">
    <source>
        <dbReference type="Proteomes" id="UP000032749"/>
    </source>
</evidence>
<dbReference type="Pfam" id="PF02657">
    <property type="entry name" value="SufE"/>
    <property type="match status" value="1"/>
</dbReference>
<evidence type="ECO:0000256" key="1">
    <source>
        <dbReference type="ARBA" id="ARBA00010282"/>
    </source>
</evidence>
<evidence type="ECO:0000259" key="2">
    <source>
        <dbReference type="Pfam" id="PF02657"/>
    </source>
</evidence>
<dbReference type="AlphaFoldDB" id="R4YSL9"/>